<sequence length="380" mass="43564">MDKMTSSKHYKESMTLLFEGSLRAIPFNIILATLLALDLVYSDVPALIIGAWFFGIVFISLVRSYFCWKIIKRGVEKNRIQATLIEFFLLTFVTGSIWGACYFITLPYVNDLHEFIIILVFGGMCAGAIASLSIYLPAYYAYVFPMLLPVIVYNYALLDVDRTMLATMFLIFIAMLIISAKINHRLLNENFRLFNEKELLINELKVMSITDSLSGLYNRRYFDNIFPQEFNRARRNQYFLSLVSIDIDNFKLINDNLGHPFGDKVLISIADLLKKIFRRSNDILFRLGGDEFAIIIANQPIKETISICETIKNPFKTENLNHTYDSNEQLFMSHVTLSIGIVYIHFESSASIEHAITAADKALYQAKKKGKNQIVVKKLL</sequence>
<dbReference type="Gene3D" id="3.30.70.270">
    <property type="match status" value="1"/>
</dbReference>
<gene>
    <name evidence="6" type="ORF">D1H98_12840</name>
</gene>
<evidence type="ECO:0000313" key="7">
    <source>
        <dbReference type="Proteomes" id="UP000277145"/>
    </source>
</evidence>
<evidence type="ECO:0000256" key="4">
    <source>
        <dbReference type="SAM" id="Phobius"/>
    </source>
</evidence>
<dbReference type="AlphaFoldDB" id="A0A3A6VA78"/>
<dbReference type="GO" id="GO:0052621">
    <property type="term" value="F:diguanylate cyclase activity"/>
    <property type="evidence" value="ECO:0007669"/>
    <property type="project" value="UniProtKB-EC"/>
</dbReference>
<keyword evidence="4" id="KW-0472">Membrane</keyword>
<dbReference type="EMBL" id="QWDR01000002">
    <property type="protein sequence ID" value="RJY29904.1"/>
    <property type="molecule type" value="Genomic_DNA"/>
</dbReference>
<feature type="domain" description="GGDEF" evidence="5">
    <location>
        <begin position="238"/>
        <end position="379"/>
    </location>
</feature>
<evidence type="ECO:0000256" key="1">
    <source>
        <dbReference type="ARBA" id="ARBA00001946"/>
    </source>
</evidence>
<feature type="transmembrane region" description="Helical" evidence="4">
    <location>
        <begin position="139"/>
        <end position="158"/>
    </location>
</feature>
<comment type="cofactor">
    <cofactor evidence="1">
        <name>Mg(2+)</name>
        <dbReference type="ChEBI" id="CHEBI:18420"/>
    </cofactor>
</comment>
<feature type="transmembrane region" description="Helical" evidence="4">
    <location>
        <begin position="87"/>
        <end position="109"/>
    </location>
</feature>
<dbReference type="PANTHER" id="PTHR45138">
    <property type="entry name" value="REGULATORY COMPONENTS OF SENSORY TRANSDUCTION SYSTEM"/>
    <property type="match status" value="1"/>
</dbReference>
<proteinExistence type="predicted"/>
<dbReference type="SMART" id="SM00267">
    <property type="entry name" value="GGDEF"/>
    <property type="match status" value="1"/>
</dbReference>
<dbReference type="SUPFAM" id="SSF55073">
    <property type="entry name" value="Nucleotide cyclase"/>
    <property type="match status" value="1"/>
</dbReference>
<feature type="transmembrane region" description="Helical" evidence="4">
    <location>
        <begin position="164"/>
        <end position="182"/>
    </location>
</feature>
<name>A0A3A6VA78_LEGPN</name>
<feature type="transmembrane region" description="Helical" evidence="4">
    <location>
        <begin position="115"/>
        <end position="132"/>
    </location>
</feature>
<dbReference type="PANTHER" id="PTHR45138:SF9">
    <property type="entry name" value="DIGUANYLATE CYCLASE DGCM-RELATED"/>
    <property type="match status" value="1"/>
</dbReference>
<organism evidence="6 7">
    <name type="scientific">Legionella pneumophila subsp. pneumophila</name>
    <dbReference type="NCBI Taxonomy" id="91891"/>
    <lineage>
        <taxon>Bacteria</taxon>
        <taxon>Pseudomonadati</taxon>
        <taxon>Pseudomonadota</taxon>
        <taxon>Gammaproteobacteria</taxon>
        <taxon>Legionellales</taxon>
        <taxon>Legionellaceae</taxon>
        <taxon>Legionella</taxon>
    </lineage>
</organism>
<keyword evidence="4" id="KW-0812">Transmembrane</keyword>
<evidence type="ECO:0000313" key="6">
    <source>
        <dbReference type="EMBL" id="RJY29904.1"/>
    </source>
</evidence>
<dbReference type="Pfam" id="PF00990">
    <property type="entry name" value="GGDEF"/>
    <property type="match status" value="1"/>
</dbReference>
<dbReference type="Proteomes" id="UP000277145">
    <property type="component" value="Unassembled WGS sequence"/>
</dbReference>
<dbReference type="EC" id="2.7.7.65" evidence="2"/>
<dbReference type="InterPro" id="IPR043128">
    <property type="entry name" value="Rev_trsase/Diguanyl_cyclase"/>
</dbReference>
<feature type="transmembrane region" description="Helical" evidence="4">
    <location>
        <begin position="21"/>
        <end position="41"/>
    </location>
</feature>
<keyword evidence="4" id="KW-1133">Transmembrane helix</keyword>
<evidence type="ECO:0000256" key="2">
    <source>
        <dbReference type="ARBA" id="ARBA00012528"/>
    </source>
</evidence>
<protein>
    <recommendedName>
        <fullName evidence="2">diguanylate cyclase</fullName>
        <ecNumber evidence="2">2.7.7.65</ecNumber>
    </recommendedName>
</protein>
<dbReference type="CDD" id="cd01949">
    <property type="entry name" value="GGDEF"/>
    <property type="match status" value="1"/>
</dbReference>
<feature type="transmembrane region" description="Helical" evidence="4">
    <location>
        <begin position="47"/>
        <end position="66"/>
    </location>
</feature>
<comment type="caution">
    <text evidence="6">The sequence shown here is derived from an EMBL/GenBank/DDBJ whole genome shotgun (WGS) entry which is preliminary data.</text>
</comment>
<dbReference type="PROSITE" id="PS50887">
    <property type="entry name" value="GGDEF"/>
    <property type="match status" value="1"/>
</dbReference>
<comment type="catalytic activity">
    <reaction evidence="3">
        <text>2 GTP = 3',3'-c-di-GMP + 2 diphosphate</text>
        <dbReference type="Rhea" id="RHEA:24898"/>
        <dbReference type="ChEBI" id="CHEBI:33019"/>
        <dbReference type="ChEBI" id="CHEBI:37565"/>
        <dbReference type="ChEBI" id="CHEBI:58805"/>
        <dbReference type="EC" id="2.7.7.65"/>
    </reaction>
</comment>
<dbReference type="InterPro" id="IPR000160">
    <property type="entry name" value="GGDEF_dom"/>
</dbReference>
<accession>A0A3A6VA78</accession>
<evidence type="ECO:0000256" key="3">
    <source>
        <dbReference type="ARBA" id="ARBA00034247"/>
    </source>
</evidence>
<evidence type="ECO:0000259" key="5">
    <source>
        <dbReference type="PROSITE" id="PS50887"/>
    </source>
</evidence>
<dbReference type="InterPro" id="IPR050469">
    <property type="entry name" value="Diguanylate_Cyclase"/>
</dbReference>
<dbReference type="OMA" id="ALMIFFR"/>
<reference evidence="6 7" key="1">
    <citation type="submission" date="2018-08" db="EMBL/GenBank/DDBJ databases">
        <title>Genome Sequences of Legionella pneumophila subsp. pneumophila Isolates, Recovered from a Drinking Water System in a Large Builging.</title>
        <authorList>
            <person name="Gomez-Alvarez V."/>
            <person name="Boczek L."/>
            <person name="King D."/>
            <person name="Pemberton A."/>
            <person name="Pfaller S."/>
            <person name="Rodgers M."/>
            <person name="Santodomingo J."/>
            <person name="Revetta R."/>
        </authorList>
    </citation>
    <scope>NUCLEOTIDE SEQUENCE [LARGE SCALE GENOMIC DNA]</scope>
    <source>
        <strain evidence="6 7">L01C.1</strain>
    </source>
</reference>
<dbReference type="FunFam" id="3.30.70.270:FF:000001">
    <property type="entry name" value="Diguanylate cyclase domain protein"/>
    <property type="match status" value="1"/>
</dbReference>
<dbReference type="InterPro" id="IPR029787">
    <property type="entry name" value="Nucleotide_cyclase"/>
</dbReference>
<dbReference type="NCBIfam" id="TIGR00254">
    <property type="entry name" value="GGDEF"/>
    <property type="match status" value="1"/>
</dbReference>